<gene>
    <name evidence="1" type="ORF">KM92DES2_11067</name>
</gene>
<sequence>MSGNMGSDATVEYTASYLRQLRAVPRAQNHSHPAPQKPATLNTPLTQFYYHIEILQS</sequence>
<accession>A0A212JGH0</accession>
<proteinExistence type="predicted"/>
<evidence type="ECO:0000313" key="1">
    <source>
        <dbReference type="EMBL" id="SBV98518.1"/>
    </source>
</evidence>
<dbReference type="AlphaFoldDB" id="A0A212JGH0"/>
<organism evidence="1">
    <name type="scientific">uncultured Desulfovibrio sp</name>
    <dbReference type="NCBI Taxonomy" id="167968"/>
    <lineage>
        <taxon>Bacteria</taxon>
        <taxon>Pseudomonadati</taxon>
        <taxon>Thermodesulfobacteriota</taxon>
        <taxon>Desulfovibrionia</taxon>
        <taxon>Desulfovibrionales</taxon>
        <taxon>Desulfovibrionaceae</taxon>
        <taxon>Desulfovibrio</taxon>
        <taxon>environmental samples</taxon>
    </lineage>
</organism>
<name>A0A212JGH0_9BACT</name>
<protein>
    <submittedName>
        <fullName evidence="1">Uncharacterized protein</fullName>
    </submittedName>
</protein>
<dbReference type="EMBL" id="FLUP01000001">
    <property type="protein sequence ID" value="SBV98518.1"/>
    <property type="molecule type" value="Genomic_DNA"/>
</dbReference>
<reference evidence="1" key="1">
    <citation type="submission" date="2016-04" db="EMBL/GenBank/DDBJ databases">
        <authorList>
            <person name="Evans L.H."/>
            <person name="Alamgir A."/>
            <person name="Owens N."/>
            <person name="Weber N.D."/>
            <person name="Virtaneva K."/>
            <person name="Barbian K."/>
            <person name="Babar A."/>
            <person name="Rosenke K."/>
        </authorList>
    </citation>
    <scope>NUCLEOTIDE SEQUENCE</scope>
    <source>
        <strain evidence="1">92-2</strain>
    </source>
</reference>